<name>A0ACB6QDF8_9PLEO</name>
<keyword evidence="2" id="KW-1185">Reference proteome</keyword>
<protein>
    <submittedName>
        <fullName evidence="1">Uncharacterized protein</fullName>
    </submittedName>
</protein>
<gene>
    <name evidence="1" type="ORF">BDR25DRAFT_241960</name>
</gene>
<comment type="caution">
    <text evidence="1">The sequence shown here is derived from an EMBL/GenBank/DDBJ whole genome shotgun (WGS) entry which is preliminary data.</text>
</comment>
<dbReference type="EMBL" id="MU003535">
    <property type="protein sequence ID" value="KAF2464530.1"/>
    <property type="molecule type" value="Genomic_DNA"/>
</dbReference>
<sequence>ASLRSELGEEHEFEFVQGTIEWPMASGLEPISNPNETYYAYFEYTPESALAAVEALERYISVEGPFDGILAFSQGAGLAIMFLLRYCSLPPQRSPLFKCALLFSPTGMYDPVAWINTGTIQKVDTTDRVTLTIASIVVWGEQDLDGVSEDSGVAARLFDSDMVWIHVHNRGHEIPSAASVEAFRGMMRYIRRAITLARVLAHSDRVAQQTHPRS</sequence>
<organism evidence="1 2">
    <name type="scientific">Lindgomyces ingoldianus</name>
    <dbReference type="NCBI Taxonomy" id="673940"/>
    <lineage>
        <taxon>Eukaryota</taxon>
        <taxon>Fungi</taxon>
        <taxon>Dikarya</taxon>
        <taxon>Ascomycota</taxon>
        <taxon>Pezizomycotina</taxon>
        <taxon>Dothideomycetes</taxon>
        <taxon>Pleosporomycetidae</taxon>
        <taxon>Pleosporales</taxon>
        <taxon>Lindgomycetaceae</taxon>
        <taxon>Lindgomyces</taxon>
    </lineage>
</organism>
<accession>A0ACB6QDF8</accession>
<evidence type="ECO:0000313" key="2">
    <source>
        <dbReference type="Proteomes" id="UP000799755"/>
    </source>
</evidence>
<evidence type="ECO:0000313" key="1">
    <source>
        <dbReference type="EMBL" id="KAF2464530.1"/>
    </source>
</evidence>
<proteinExistence type="predicted"/>
<feature type="non-terminal residue" evidence="1">
    <location>
        <position position="1"/>
    </location>
</feature>
<reference evidence="1" key="1">
    <citation type="journal article" date="2020" name="Stud. Mycol.">
        <title>101 Dothideomycetes genomes: a test case for predicting lifestyles and emergence of pathogens.</title>
        <authorList>
            <person name="Haridas S."/>
            <person name="Albert R."/>
            <person name="Binder M."/>
            <person name="Bloem J."/>
            <person name="Labutti K."/>
            <person name="Salamov A."/>
            <person name="Andreopoulos B."/>
            <person name="Baker S."/>
            <person name="Barry K."/>
            <person name="Bills G."/>
            <person name="Bluhm B."/>
            <person name="Cannon C."/>
            <person name="Castanera R."/>
            <person name="Culley D."/>
            <person name="Daum C."/>
            <person name="Ezra D."/>
            <person name="Gonzalez J."/>
            <person name="Henrissat B."/>
            <person name="Kuo A."/>
            <person name="Liang C."/>
            <person name="Lipzen A."/>
            <person name="Lutzoni F."/>
            <person name="Magnuson J."/>
            <person name="Mondo S."/>
            <person name="Nolan M."/>
            <person name="Ohm R."/>
            <person name="Pangilinan J."/>
            <person name="Park H.-J."/>
            <person name="Ramirez L."/>
            <person name="Alfaro M."/>
            <person name="Sun H."/>
            <person name="Tritt A."/>
            <person name="Yoshinaga Y."/>
            <person name="Zwiers L.-H."/>
            <person name="Turgeon B."/>
            <person name="Goodwin S."/>
            <person name="Spatafora J."/>
            <person name="Crous P."/>
            <person name="Grigoriev I."/>
        </authorList>
    </citation>
    <scope>NUCLEOTIDE SEQUENCE</scope>
    <source>
        <strain evidence="1">ATCC 200398</strain>
    </source>
</reference>
<dbReference type="Proteomes" id="UP000799755">
    <property type="component" value="Unassembled WGS sequence"/>
</dbReference>